<dbReference type="EMBL" id="CU207211">
    <property type="protein sequence ID" value="CAL61085.1"/>
    <property type="molecule type" value="Genomic_DNA"/>
</dbReference>
<feature type="signal peptide" evidence="1">
    <location>
        <begin position="1"/>
        <end position="28"/>
    </location>
</feature>
<evidence type="ECO:0000313" key="3">
    <source>
        <dbReference type="EMBL" id="CAL61085.1"/>
    </source>
</evidence>
<dbReference type="KEGG" id="har:HEAR0901"/>
<evidence type="ECO:0000256" key="1">
    <source>
        <dbReference type="SAM" id="SignalP"/>
    </source>
</evidence>
<reference evidence="3 4" key="1">
    <citation type="journal article" date="2007" name="PLoS Genet.">
        <title>A tale of two oxidation states: bacterial colonization of arsenic-rich environments.</title>
        <authorList>
            <person name="Muller D."/>
            <person name="Medigue C."/>
            <person name="Koechler S."/>
            <person name="Barbe V."/>
            <person name="Barakat M."/>
            <person name="Talla E."/>
            <person name="Bonnefoy V."/>
            <person name="Krin E."/>
            <person name="Arsene-Ploetze F."/>
            <person name="Carapito C."/>
            <person name="Chandler M."/>
            <person name="Cournoyer B."/>
            <person name="Cruveiller S."/>
            <person name="Dossat C."/>
            <person name="Duval S."/>
            <person name="Heymann M."/>
            <person name="Leize E."/>
            <person name="Lieutaud A."/>
            <person name="Lievremont D."/>
            <person name="Makita Y."/>
            <person name="Mangenot S."/>
            <person name="Nitschke W."/>
            <person name="Ortet P."/>
            <person name="Perdrial N."/>
            <person name="Schoepp B."/>
            <person name="Siguier N."/>
            <person name="Simeonova D.D."/>
            <person name="Rouy Z."/>
            <person name="Segurens B."/>
            <person name="Turlin E."/>
            <person name="Vallenet D."/>
            <person name="Van Dorsselaer A."/>
            <person name="Weiss S."/>
            <person name="Weissenbach J."/>
            <person name="Lett M.C."/>
            <person name="Danchin A."/>
            <person name="Bertin P.N."/>
        </authorList>
    </citation>
    <scope>NUCLEOTIDE SEQUENCE [LARGE SCALE GENOMIC DNA]</scope>
    <source>
        <strain evidence="4">ULPAs1</strain>
    </source>
</reference>
<dbReference type="STRING" id="204773.HEAR0901"/>
<protein>
    <recommendedName>
        <fullName evidence="2">YMGG-like Gly-zipper domain-containing protein</fullName>
    </recommendedName>
</protein>
<feature type="chain" id="PRO_5002669114" description="YMGG-like Gly-zipper domain-containing protein" evidence="1">
    <location>
        <begin position="29"/>
        <end position="137"/>
    </location>
</feature>
<evidence type="ECO:0000313" key="4">
    <source>
        <dbReference type="Proteomes" id="UP000006697"/>
    </source>
</evidence>
<organism evidence="3 4">
    <name type="scientific">Herminiimonas arsenicoxydans</name>
    <dbReference type="NCBI Taxonomy" id="204773"/>
    <lineage>
        <taxon>Bacteria</taxon>
        <taxon>Pseudomonadati</taxon>
        <taxon>Pseudomonadota</taxon>
        <taxon>Betaproteobacteria</taxon>
        <taxon>Burkholderiales</taxon>
        <taxon>Oxalobacteraceae</taxon>
        <taxon>Herminiimonas</taxon>
    </lineage>
</organism>
<gene>
    <name evidence="3" type="ordered locus">HEAR0901</name>
</gene>
<keyword evidence="1" id="KW-0732">Signal</keyword>
<dbReference type="eggNOG" id="ENOG50330EQ">
    <property type="taxonomic scope" value="Bacteria"/>
</dbReference>
<dbReference type="AlphaFoldDB" id="A4G3J8"/>
<dbReference type="Pfam" id="PF13441">
    <property type="entry name" value="Gly-zipper_YMGG"/>
    <property type="match status" value="1"/>
</dbReference>
<sequence>MLHKKWMSIALLATAAVSTTAISTTAFADNRGVNTALGAVVGAVIGNSVGGQDAAIIGGVLGAVVGASASGHDDRYYGRRQAQVYYQPQPVYYQPAPVRARPYYRDGYAGRNDYRDRYHQDVRRVDYERYDRNQYRR</sequence>
<feature type="domain" description="YMGG-like Gly-zipper" evidence="2">
    <location>
        <begin position="34"/>
        <end position="70"/>
    </location>
</feature>
<evidence type="ECO:0000259" key="2">
    <source>
        <dbReference type="Pfam" id="PF13441"/>
    </source>
</evidence>
<name>A4G3J8_HERAR</name>
<dbReference type="HOGENOM" id="CLU_147307_0_0_4"/>
<accession>A4G3J8</accession>
<proteinExistence type="predicted"/>
<dbReference type="InterPro" id="IPR027367">
    <property type="entry name" value="Gly-zipper_YMGG"/>
</dbReference>
<dbReference type="Proteomes" id="UP000006697">
    <property type="component" value="Chromosome"/>
</dbReference>
<keyword evidence="4" id="KW-1185">Reference proteome</keyword>